<evidence type="ECO:0000313" key="4">
    <source>
        <dbReference type="Proteomes" id="UP000020529"/>
    </source>
</evidence>
<dbReference type="NCBIfam" id="TIGR02145">
    <property type="entry name" value="Fib_succ_major"/>
    <property type="match status" value="1"/>
</dbReference>
<dbReference type="PROSITE" id="PS51257">
    <property type="entry name" value="PROKAR_LIPOPROTEIN"/>
    <property type="match status" value="1"/>
</dbReference>
<sequence>MKRYKKYMFIILSVLLAGGCVQEDINEALRREAELNVRMGKLREWISDTNNEVRLLATIVNTIPTHDYIESVTELPDGSGTLIVFHKGGDILIKNGLTGNKGENGNDGANGENGSDGANGTDGTDGKDGVDGQNGTDGQNGSNGTDGTDGHNGSDGQDGANGEDGKDGVDGNDGKDGVKGPAGDTPLLGAKRDTDGNYYWTVQIGGGAVEWLTDGEGNKVIMTPVNGVTPSVGIAKDTDGEYYWQITVGGVTKWITGGSGEKIVATVTDGSPSIFASVNTGNPEYVVFTMTDGSIYKVAKTGDSKLIFNETGPLFFHRGVTQDVTFDCSSFRQIVKVAGTWDATINYQPKALQGTLTVKAPAAGSTLPASERITIEGTDALGNTVRADILVTLYYRIELPKFNSSLVYDVLMEGVKVGEICREYVPAYSTTDRATVVYSYNAASRTFGSGLILENGASIQHDGTGYTPVAGNPSSTAILTEDGSRYVMAADGAYGPVNGTVCGLKASLAVDVQGYAYRVVKIGSLYWMGENLKTTQFNDGTPIPTGFATSLDWEIQCGADLPACQVDRAVNANAPGAMQYRNLYGVLYNQFAMKGNIAPQGWHVPSKAELQALVDFVGADARKLKSTAVGKGIGNWLEDTGIEANNLTGFTALPANTVDGGNGSTGAQETTGQWWSTETSYRIRMSYKSNSVELLTSGNALAGEGNSIRCVRDANY</sequence>
<dbReference type="RefSeq" id="WP_022348335.1">
    <property type="nucleotide sequence ID" value="NZ_JGCY01000379.1"/>
</dbReference>
<feature type="compositionally biased region" description="Polar residues" evidence="1">
    <location>
        <begin position="133"/>
        <end position="146"/>
    </location>
</feature>
<name>A0A015UGT7_BACFG</name>
<accession>A0A015UGT7</accession>
<dbReference type="PATRIC" id="fig|1339315.3.peg.3861"/>
<feature type="region of interest" description="Disordered" evidence="1">
    <location>
        <begin position="99"/>
        <end position="193"/>
    </location>
</feature>
<feature type="compositionally biased region" description="Basic and acidic residues" evidence="1">
    <location>
        <begin position="163"/>
        <end position="178"/>
    </location>
</feature>
<protein>
    <submittedName>
        <fullName evidence="3">Fibrobacter succinogenes major paralogous domain protein</fullName>
    </submittedName>
</protein>
<feature type="domain" description="Fibrobacter succinogenes major paralogous" evidence="2">
    <location>
        <begin position="520"/>
        <end position="712"/>
    </location>
</feature>
<dbReference type="InterPro" id="IPR008160">
    <property type="entry name" value="Collagen"/>
</dbReference>
<feature type="compositionally biased region" description="Low complexity" evidence="1">
    <location>
        <begin position="100"/>
        <end position="122"/>
    </location>
</feature>
<organism evidence="3 4">
    <name type="scientific">Bacteroides fragilis str. 3988T(B)14</name>
    <dbReference type="NCBI Taxonomy" id="1339315"/>
    <lineage>
        <taxon>Bacteria</taxon>
        <taxon>Pseudomonadati</taxon>
        <taxon>Bacteroidota</taxon>
        <taxon>Bacteroidia</taxon>
        <taxon>Bacteroidales</taxon>
        <taxon>Bacteroidaceae</taxon>
        <taxon>Bacteroides</taxon>
    </lineage>
</organism>
<dbReference type="InterPro" id="IPR011871">
    <property type="entry name" value="Fib_succ_major"/>
</dbReference>
<reference evidence="3 4" key="1">
    <citation type="submission" date="2014-02" db="EMBL/GenBank/DDBJ databases">
        <authorList>
            <person name="Sears C."/>
            <person name="Carroll K."/>
            <person name="Sack B.R."/>
            <person name="Qadri F."/>
            <person name="Myers L.L."/>
            <person name="Chung G.-T."/>
            <person name="Escheverria P."/>
            <person name="Fraser C.M."/>
            <person name="Sadzewicz L."/>
            <person name="Shefchek K.A."/>
            <person name="Tallon L."/>
            <person name="Das S.P."/>
            <person name="Daugherty S."/>
            <person name="Mongodin E.F."/>
        </authorList>
    </citation>
    <scope>NUCLEOTIDE SEQUENCE [LARGE SCALE GENOMIC DNA]</scope>
    <source>
        <strain evidence="4">3988T(B)14</strain>
    </source>
</reference>
<evidence type="ECO:0000313" key="3">
    <source>
        <dbReference type="EMBL" id="EXY73128.1"/>
    </source>
</evidence>
<comment type="caution">
    <text evidence="3">The sequence shown here is derived from an EMBL/GenBank/DDBJ whole genome shotgun (WGS) entry which is preliminary data.</text>
</comment>
<gene>
    <name evidence="3" type="ORF">M124_3193</name>
</gene>
<proteinExistence type="predicted"/>
<evidence type="ECO:0000256" key="1">
    <source>
        <dbReference type="SAM" id="MobiDB-lite"/>
    </source>
</evidence>
<dbReference type="Proteomes" id="UP000020529">
    <property type="component" value="Unassembled WGS sequence"/>
</dbReference>
<evidence type="ECO:0000259" key="2">
    <source>
        <dbReference type="Pfam" id="PF09603"/>
    </source>
</evidence>
<dbReference type="AlphaFoldDB" id="A0A015UGT7"/>
<dbReference type="PANTHER" id="PTHR24637">
    <property type="entry name" value="COLLAGEN"/>
    <property type="match status" value="1"/>
</dbReference>
<dbReference type="Pfam" id="PF01391">
    <property type="entry name" value="Collagen"/>
    <property type="match status" value="1"/>
</dbReference>
<dbReference type="EMBL" id="JGCY01000379">
    <property type="protein sequence ID" value="EXY73128.1"/>
    <property type="molecule type" value="Genomic_DNA"/>
</dbReference>
<dbReference type="Pfam" id="PF09603">
    <property type="entry name" value="Fib_succ_major"/>
    <property type="match status" value="1"/>
</dbReference>